<sequence length="374" mass="39753">MNGIKRNTIVAVAGLLALVGLSMSDTSQAETGNVVLWNKLGSTAEVTNSEVGLDGSIMGNSYAYEPAKFGNGYVRKALWNWIEFPGQIMTSLAQKGTISMWVVPKVTQPQPYDYGVFGLVGHPYSGQQDSFFLYWGDGVTGQGFFGGIASTNIMTSLEPRQFVAQIGAAFHAAIAWNVNGIDGGSDTLRVYRDGQLISASSAQWNPATIPASGFVLGSEAESDGNSYDKYVVDNVVAYDYAKTDFSDRFIENPVECEVGGLPELSAVISNKSGIQNARIWTITLTNNSRCPAENTQIDDLRLTQLTGSNCTPAITIPASFPLGVGNIAAGAKVSGTATINFGGCPNTARFKAVIPFSSNNGEVTGSKTLTNQFR</sequence>
<dbReference type="OrthoDB" id="5572800at2"/>
<dbReference type="EMBL" id="LUUG01000044">
    <property type="protein sequence ID" value="OAI08530.1"/>
    <property type="molecule type" value="Genomic_DNA"/>
</dbReference>
<evidence type="ECO:0000256" key="1">
    <source>
        <dbReference type="SAM" id="SignalP"/>
    </source>
</evidence>
<evidence type="ECO:0000313" key="2">
    <source>
        <dbReference type="EMBL" id="OAI08530.1"/>
    </source>
</evidence>
<comment type="caution">
    <text evidence="2">The sequence shown here is derived from an EMBL/GenBank/DDBJ whole genome shotgun (WGS) entry which is preliminary data.</text>
</comment>
<evidence type="ECO:0000313" key="3">
    <source>
        <dbReference type="Proteomes" id="UP000078090"/>
    </source>
</evidence>
<dbReference type="AlphaFoldDB" id="A0A177MU63"/>
<feature type="signal peptide" evidence="1">
    <location>
        <begin position="1"/>
        <end position="29"/>
    </location>
</feature>
<dbReference type="SUPFAM" id="SSF49899">
    <property type="entry name" value="Concanavalin A-like lectins/glucanases"/>
    <property type="match status" value="1"/>
</dbReference>
<gene>
    <name evidence="2" type="ORF">A1332_07095</name>
</gene>
<accession>A0A177MU63</accession>
<organism evidence="2 3">
    <name type="scientific">Methylomonas methanica</name>
    <dbReference type="NCBI Taxonomy" id="421"/>
    <lineage>
        <taxon>Bacteria</taxon>
        <taxon>Pseudomonadati</taxon>
        <taxon>Pseudomonadota</taxon>
        <taxon>Gammaproteobacteria</taxon>
        <taxon>Methylococcales</taxon>
        <taxon>Methylococcaceae</taxon>
        <taxon>Methylomonas</taxon>
    </lineage>
</organism>
<dbReference type="Proteomes" id="UP000078090">
    <property type="component" value="Unassembled WGS sequence"/>
</dbReference>
<dbReference type="RefSeq" id="WP_064007021.1">
    <property type="nucleotide sequence ID" value="NZ_LUUG01000044.1"/>
</dbReference>
<feature type="chain" id="PRO_5008068420" evidence="1">
    <location>
        <begin position="30"/>
        <end position="374"/>
    </location>
</feature>
<reference evidence="2 3" key="1">
    <citation type="submission" date="2016-03" db="EMBL/GenBank/DDBJ databases">
        <authorList>
            <person name="Ploux O."/>
        </authorList>
    </citation>
    <scope>NUCLEOTIDE SEQUENCE [LARGE SCALE GENOMIC DNA]</scope>
    <source>
        <strain evidence="2 3">R-45363</strain>
    </source>
</reference>
<protein>
    <submittedName>
        <fullName evidence="2">Uncharacterized protein</fullName>
    </submittedName>
</protein>
<keyword evidence="1" id="KW-0732">Signal</keyword>
<dbReference type="InterPro" id="IPR013320">
    <property type="entry name" value="ConA-like_dom_sf"/>
</dbReference>
<dbReference type="Gene3D" id="2.60.120.200">
    <property type="match status" value="1"/>
</dbReference>
<proteinExistence type="predicted"/>
<name>A0A177MU63_METMH</name>